<keyword evidence="2" id="KW-1185">Reference proteome</keyword>
<dbReference type="Proteomes" id="UP000824890">
    <property type="component" value="Unassembled WGS sequence"/>
</dbReference>
<name>A0ABQ8BNB1_BRANA</name>
<organism evidence="1 2">
    <name type="scientific">Brassica napus</name>
    <name type="common">Rape</name>
    <dbReference type="NCBI Taxonomy" id="3708"/>
    <lineage>
        <taxon>Eukaryota</taxon>
        <taxon>Viridiplantae</taxon>
        <taxon>Streptophyta</taxon>
        <taxon>Embryophyta</taxon>
        <taxon>Tracheophyta</taxon>
        <taxon>Spermatophyta</taxon>
        <taxon>Magnoliopsida</taxon>
        <taxon>eudicotyledons</taxon>
        <taxon>Gunneridae</taxon>
        <taxon>Pentapetalae</taxon>
        <taxon>rosids</taxon>
        <taxon>malvids</taxon>
        <taxon>Brassicales</taxon>
        <taxon>Brassicaceae</taxon>
        <taxon>Brassiceae</taxon>
        <taxon>Brassica</taxon>
    </lineage>
</organism>
<evidence type="ECO:0000313" key="2">
    <source>
        <dbReference type="Proteomes" id="UP000824890"/>
    </source>
</evidence>
<gene>
    <name evidence="1" type="ORF">HID58_038112</name>
</gene>
<evidence type="ECO:0000313" key="1">
    <source>
        <dbReference type="EMBL" id="KAH0906285.1"/>
    </source>
</evidence>
<accession>A0ABQ8BNB1</accession>
<proteinExistence type="predicted"/>
<reference evidence="1 2" key="1">
    <citation type="submission" date="2021-05" db="EMBL/GenBank/DDBJ databases">
        <title>Genome Assembly of Synthetic Allotetraploid Brassica napus Reveals Homoeologous Exchanges between Subgenomes.</title>
        <authorList>
            <person name="Davis J.T."/>
        </authorList>
    </citation>
    <scope>NUCLEOTIDE SEQUENCE [LARGE SCALE GENOMIC DNA]</scope>
    <source>
        <strain evidence="2">cv. Da-Ae</strain>
        <tissue evidence="1">Seedling</tissue>
    </source>
</reference>
<sequence>MVMLRRGCGVQIGGFDSELRRVVLLPLCFLHSSGELKFVSLLRCRFCFICLGNELHKASGQNPWFSGEFQENSNGDPRDGNSLIVVAYYLKENLNDIEREESKLVTRN</sequence>
<comment type="caution">
    <text evidence="1">The sequence shown here is derived from an EMBL/GenBank/DDBJ whole genome shotgun (WGS) entry which is preliminary data.</text>
</comment>
<protein>
    <submittedName>
        <fullName evidence="1">Uncharacterized protein</fullName>
    </submittedName>
</protein>
<dbReference type="EMBL" id="JAGKQM010000010">
    <property type="protein sequence ID" value="KAH0906285.1"/>
    <property type="molecule type" value="Genomic_DNA"/>
</dbReference>